<keyword evidence="6 8" id="KW-0472">Membrane</keyword>
<feature type="compositionally biased region" description="Acidic residues" evidence="7">
    <location>
        <begin position="149"/>
        <end position="162"/>
    </location>
</feature>
<feature type="transmembrane region" description="Helical" evidence="8">
    <location>
        <begin position="72"/>
        <end position="96"/>
    </location>
</feature>
<evidence type="ECO:0000256" key="8">
    <source>
        <dbReference type="SAM" id="Phobius"/>
    </source>
</evidence>
<keyword evidence="3" id="KW-1003">Cell membrane</keyword>
<feature type="compositionally biased region" description="Basic and acidic residues" evidence="7">
    <location>
        <begin position="128"/>
        <end position="137"/>
    </location>
</feature>
<gene>
    <name evidence="9" type="ORF">DQ226_10910</name>
</gene>
<keyword evidence="5 8" id="KW-1133">Transmembrane helix</keyword>
<comment type="caution">
    <text evidence="9">The sequence shown here is derived from an EMBL/GenBank/DDBJ whole genome shotgun (WGS) entry which is preliminary data.</text>
</comment>
<dbReference type="Proteomes" id="UP000252187">
    <property type="component" value="Unassembled WGS sequence"/>
</dbReference>
<dbReference type="PANTHER" id="PTHR34583:SF2">
    <property type="entry name" value="ANTIPORTER SUBUNIT MNHC2-RELATED"/>
    <property type="match status" value="1"/>
</dbReference>
<dbReference type="InterPro" id="IPR050601">
    <property type="entry name" value="CPA3_antiporter_subunitC"/>
</dbReference>
<organism evidence="9 10">
    <name type="scientific">Dietzia maris</name>
    <dbReference type="NCBI Taxonomy" id="37915"/>
    <lineage>
        <taxon>Bacteria</taxon>
        <taxon>Bacillati</taxon>
        <taxon>Actinomycetota</taxon>
        <taxon>Actinomycetes</taxon>
        <taxon>Mycobacteriales</taxon>
        <taxon>Dietziaceae</taxon>
        <taxon>Dietzia</taxon>
    </lineage>
</organism>
<dbReference type="PANTHER" id="PTHR34583">
    <property type="entry name" value="ANTIPORTER SUBUNIT MNHC2-RELATED"/>
    <property type="match status" value="1"/>
</dbReference>
<dbReference type="AlphaFoldDB" id="A0A365P999"/>
<evidence type="ECO:0000313" key="10">
    <source>
        <dbReference type="Proteomes" id="UP000252187"/>
    </source>
</evidence>
<evidence type="ECO:0000256" key="2">
    <source>
        <dbReference type="ARBA" id="ARBA00010388"/>
    </source>
</evidence>
<evidence type="ECO:0000256" key="3">
    <source>
        <dbReference type="ARBA" id="ARBA00022475"/>
    </source>
</evidence>
<comment type="similarity">
    <text evidence="2">Belongs to the CPA3 antiporters (TC 2.A.63) subunit C family.</text>
</comment>
<accession>A0A365P999</accession>
<protein>
    <submittedName>
        <fullName evidence="9">Na(+)/H(+) antiporter subunit C</fullName>
    </submittedName>
</protein>
<dbReference type="NCBIfam" id="NF005929">
    <property type="entry name" value="PRK07946.1"/>
    <property type="match status" value="1"/>
</dbReference>
<name>A0A365P999_9ACTN</name>
<evidence type="ECO:0000256" key="7">
    <source>
        <dbReference type="SAM" id="MobiDB-lite"/>
    </source>
</evidence>
<evidence type="ECO:0000256" key="5">
    <source>
        <dbReference type="ARBA" id="ARBA00022989"/>
    </source>
</evidence>
<dbReference type="GO" id="GO:0005886">
    <property type="term" value="C:plasma membrane"/>
    <property type="evidence" value="ECO:0007669"/>
    <property type="project" value="UniProtKB-SubCell"/>
</dbReference>
<evidence type="ECO:0000313" key="9">
    <source>
        <dbReference type="EMBL" id="RBA35141.1"/>
    </source>
</evidence>
<sequence>MTADFALLLLAGILSAAGVYLLLERAIIKILLGIMILSNGVNLLLLAAGGAPGNPPIRDRTWGGNATDSDPLAQAMILTAIVITAGVGAFILALAYRSYQFTTVDEVADDVEDTKIARRSPTDAWSAPDRDASDDHATGQPTELGDHVDYDDEDLEEAEAEAAAEARAEARARAEADARAEARARTEAEARRIDRRVKRNKDAGKEEDL</sequence>
<feature type="transmembrane region" description="Helical" evidence="8">
    <location>
        <begin position="30"/>
        <end position="52"/>
    </location>
</feature>
<feature type="region of interest" description="Disordered" evidence="7">
    <location>
        <begin position="118"/>
        <end position="209"/>
    </location>
</feature>
<dbReference type="EMBL" id="QNTT01000027">
    <property type="protein sequence ID" value="RBA35141.1"/>
    <property type="molecule type" value="Genomic_DNA"/>
</dbReference>
<evidence type="ECO:0000256" key="1">
    <source>
        <dbReference type="ARBA" id="ARBA00004651"/>
    </source>
</evidence>
<evidence type="ECO:0000256" key="4">
    <source>
        <dbReference type="ARBA" id="ARBA00022692"/>
    </source>
</evidence>
<dbReference type="Pfam" id="PF00420">
    <property type="entry name" value="Oxidored_q2"/>
    <property type="match status" value="1"/>
</dbReference>
<dbReference type="InterPro" id="IPR039428">
    <property type="entry name" value="NUOK/Mnh_C1-like"/>
</dbReference>
<comment type="subcellular location">
    <subcellularLocation>
        <location evidence="1">Cell membrane</location>
        <topology evidence="1">Multi-pass membrane protein</topology>
    </subcellularLocation>
</comment>
<evidence type="ECO:0000256" key="6">
    <source>
        <dbReference type="ARBA" id="ARBA00023136"/>
    </source>
</evidence>
<proteinExistence type="inferred from homology"/>
<feature type="compositionally biased region" description="Basic and acidic residues" evidence="7">
    <location>
        <begin position="200"/>
        <end position="209"/>
    </location>
</feature>
<keyword evidence="4 8" id="KW-0812">Transmembrane</keyword>
<feature type="transmembrane region" description="Helical" evidence="8">
    <location>
        <begin position="6"/>
        <end position="23"/>
    </location>
</feature>
<dbReference type="Gene3D" id="1.10.287.3510">
    <property type="match status" value="1"/>
</dbReference>
<reference evidence="9 10" key="1">
    <citation type="submission" date="2018-06" db="EMBL/GenBank/DDBJ databases">
        <title>Whole genome sequencing of four bacterial strains from South Shetland trench revealing bio-synthetic gene clusters.</title>
        <authorList>
            <person name="Abdel-Mageed W.M."/>
            <person name="Lehri B."/>
            <person name="Jarmusch S.A."/>
            <person name="Miranda K."/>
            <person name="Goodfellow M."/>
            <person name="Jaspars M."/>
            <person name="Karlyshev A.V."/>
        </authorList>
    </citation>
    <scope>NUCLEOTIDE SEQUENCE [LARGE SCALE GENOMIC DNA]</scope>
    <source>
        <strain evidence="9 10">SST1</strain>
    </source>
</reference>
<feature type="compositionally biased region" description="Basic and acidic residues" evidence="7">
    <location>
        <begin position="164"/>
        <end position="192"/>
    </location>
</feature>